<feature type="domain" description="Pyruvate phosphate dikinase AMP/ATP-binding" evidence="3">
    <location>
        <begin position="79"/>
        <end position="116"/>
    </location>
</feature>
<evidence type="ECO:0000256" key="1">
    <source>
        <dbReference type="SAM" id="MobiDB-lite"/>
    </source>
</evidence>
<proteinExistence type="predicted"/>
<reference evidence="4 5" key="1">
    <citation type="submission" date="2018-01" db="EMBL/GenBank/DDBJ databases">
        <title>G. obscuriglobus.</title>
        <authorList>
            <person name="Franke J."/>
            <person name="Blomberg W."/>
            <person name="Selmecki A."/>
        </authorList>
    </citation>
    <scope>NUCLEOTIDE SEQUENCE [LARGE SCALE GENOMIC DNA]</scope>
    <source>
        <strain evidence="4 5">DSM 5831</strain>
    </source>
</reference>
<dbReference type="SUPFAM" id="SSF52009">
    <property type="entry name" value="Phosphohistidine domain"/>
    <property type="match status" value="1"/>
</dbReference>
<dbReference type="GO" id="GO:0016301">
    <property type="term" value="F:kinase activity"/>
    <property type="evidence" value="ECO:0007669"/>
    <property type="project" value="InterPro"/>
</dbReference>
<dbReference type="InterPro" id="IPR051549">
    <property type="entry name" value="PEP_Utilizing_Enz"/>
</dbReference>
<protein>
    <recommendedName>
        <fullName evidence="6">Phosphoenolpyruvate synthase</fullName>
    </recommendedName>
</protein>
<dbReference type="Gene3D" id="3.50.30.10">
    <property type="entry name" value="Phosphohistidine domain"/>
    <property type="match status" value="1"/>
</dbReference>
<dbReference type="InterPro" id="IPR002192">
    <property type="entry name" value="PPDK_AMP/ATP-bd"/>
</dbReference>
<sequence>MGPEGTLPRRPTPRFVPTRSGASPTPRTTGPLRALRGSPRRRCGSSCGRCWKSPGCSKRRRSEMPDLLLLEEIGDAEAALVGGKGLSLGKTARAGLPVPGGFVVTTQAYRRLVERGVRSDPGFVRAVLGAHDALGGGAVAVRSSATAEDAADASFAGQQETVLGVRGGDALLDAIEHCWRSLFTARAVAYRSRQSVDDAALAMAVVVQKLVPAEAAGVLFTRDPLDPDGRRMLVESAWGLGEVVVSGRVQPDRFTLDRGTGAVLSRTLGSKAVRVVGGAEEHVPAELQRQFSLTDPALADLADLGRRVEAFYGDARDIEWAYAGGRFALLQARPITAAGAAERERVRRVVVAELRAKAYPKGTVWVRYNLSEVLPAPTPMTWAVVQRLLSADGGFGAMNRDLGAEPDPALGALSGFDLVAGRPMANLSRLPRMQFSRPPFEYPLGEYKRDPRKALNPKPVLKPLAGAGCVLGVLALPGTMLSLMRLMNTTKRRSADFAQRFEQETAPAFARSVAQALTQRWSGCEPDALLLEFHAWINRTLVDFARESLKATVFADLAWSEAFEFLKPKLGEERARAAVGELSLGAAPPKGANLAEAVRDLASGHLSRADFLDQFGHRGTNEMELAQPRWSEAPQELDKLIRGVGSRSRPADEVAVGAIAAEAKLVGPLRDQLATKVDRLRTFLGLREAGKHYLLMGYAVIRRALVELDQRFGLRGGIFFLTPADLPDLIKGQDLSAKIAAARKRRQAELSLEVPPVLFSDDLDAIGRPLPVPEGGSKFEGVALSAGVAEGPALVLTEPTAAPPEGGYVLVCPSTDPAWVPLFVHASALVMETGGVLSHGAIVAREFGLPAVAGLPGATQQIKTGQMVRVDGARGTVTVLGETA</sequence>
<organism evidence="4 5">
    <name type="scientific">Gemmata obscuriglobus</name>
    <dbReference type="NCBI Taxonomy" id="114"/>
    <lineage>
        <taxon>Bacteria</taxon>
        <taxon>Pseudomonadati</taxon>
        <taxon>Planctomycetota</taxon>
        <taxon>Planctomycetia</taxon>
        <taxon>Gemmatales</taxon>
        <taxon>Gemmataceae</taxon>
        <taxon>Gemmata</taxon>
    </lineage>
</organism>
<dbReference type="SUPFAM" id="SSF56059">
    <property type="entry name" value="Glutathione synthetase ATP-binding domain-like"/>
    <property type="match status" value="1"/>
</dbReference>
<dbReference type="Gene3D" id="3.30.1490.20">
    <property type="entry name" value="ATP-grasp fold, A domain"/>
    <property type="match status" value="2"/>
</dbReference>
<dbReference type="GO" id="GO:0005524">
    <property type="term" value="F:ATP binding"/>
    <property type="evidence" value="ECO:0007669"/>
    <property type="project" value="InterPro"/>
</dbReference>
<dbReference type="Pfam" id="PF01326">
    <property type="entry name" value="PPDK_N"/>
    <property type="match status" value="2"/>
</dbReference>
<name>A0A2Z3H7C1_9BACT</name>
<evidence type="ECO:0000313" key="5">
    <source>
        <dbReference type="Proteomes" id="UP000245802"/>
    </source>
</evidence>
<dbReference type="Pfam" id="PF00391">
    <property type="entry name" value="PEP-utilizers"/>
    <property type="match status" value="1"/>
</dbReference>
<gene>
    <name evidence="4" type="ORF">C1280_36370</name>
</gene>
<dbReference type="OrthoDB" id="9765468at2"/>
<dbReference type="InterPro" id="IPR008279">
    <property type="entry name" value="PEP-util_enz_mobile_dom"/>
</dbReference>
<evidence type="ECO:0008006" key="6">
    <source>
        <dbReference type="Google" id="ProtNLM"/>
    </source>
</evidence>
<feature type="compositionally biased region" description="Low complexity" evidence="1">
    <location>
        <begin position="1"/>
        <end position="19"/>
    </location>
</feature>
<dbReference type="InterPro" id="IPR013815">
    <property type="entry name" value="ATP_grasp_subdomain_1"/>
</dbReference>
<dbReference type="Gene3D" id="3.30.470.20">
    <property type="entry name" value="ATP-grasp fold, B domain"/>
    <property type="match status" value="1"/>
</dbReference>
<dbReference type="Proteomes" id="UP000245802">
    <property type="component" value="Chromosome"/>
</dbReference>
<accession>A0A2Z3H7C1</accession>
<feature type="region of interest" description="Disordered" evidence="1">
    <location>
        <begin position="1"/>
        <end position="40"/>
    </location>
</feature>
<evidence type="ECO:0000259" key="3">
    <source>
        <dbReference type="Pfam" id="PF01326"/>
    </source>
</evidence>
<dbReference type="PANTHER" id="PTHR43615">
    <property type="entry name" value="PHOSPHOENOLPYRUVATE SYNTHASE-RELATED"/>
    <property type="match status" value="1"/>
</dbReference>
<evidence type="ECO:0000313" key="4">
    <source>
        <dbReference type="EMBL" id="AWM41933.1"/>
    </source>
</evidence>
<feature type="domain" description="PEP-utilising enzyme mobile" evidence="2">
    <location>
        <begin position="806"/>
        <end position="875"/>
    </location>
</feature>
<keyword evidence="5" id="KW-1185">Reference proteome</keyword>
<feature type="domain" description="Pyruvate phosphate dikinase AMP/ATP-binding" evidence="3">
    <location>
        <begin position="137"/>
        <end position="346"/>
    </location>
</feature>
<dbReference type="PANTHER" id="PTHR43615:SF1">
    <property type="entry name" value="PPDK_N DOMAIN-CONTAINING PROTEIN"/>
    <property type="match status" value="1"/>
</dbReference>
<dbReference type="InterPro" id="IPR036637">
    <property type="entry name" value="Phosphohistidine_dom_sf"/>
</dbReference>
<evidence type="ECO:0000259" key="2">
    <source>
        <dbReference type="Pfam" id="PF00391"/>
    </source>
</evidence>
<dbReference type="AlphaFoldDB" id="A0A2Z3H7C1"/>
<dbReference type="EMBL" id="CP025958">
    <property type="protein sequence ID" value="AWM41933.1"/>
    <property type="molecule type" value="Genomic_DNA"/>
</dbReference>
<dbReference type="KEGG" id="gog:C1280_36370"/>